<dbReference type="Pfam" id="PF13279">
    <property type="entry name" value="4HBT_2"/>
    <property type="match status" value="1"/>
</dbReference>
<dbReference type="PANTHER" id="PTHR31793">
    <property type="entry name" value="4-HYDROXYBENZOYL-COA THIOESTERASE FAMILY MEMBER"/>
    <property type="match status" value="1"/>
</dbReference>
<dbReference type="PIRSF" id="PIRSF003230">
    <property type="entry name" value="YbgC"/>
    <property type="match status" value="1"/>
</dbReference>
<keyword evidence="4" id="KW-1185">Reference proteome</keyword>
<accession>A0A2R4MBP9</accession>
<dbReference type="Proteomes" id="UP000258927">
    <property type="component" value="Chromosome"/>
</dbReference>
<protein>
    <submittedName>
        <fullName evidence="3">Acyl-CoA thioester hydrolase</fullName>
    </submittedName>
</protein>
<keyword evidence="2 3" id="KW-0378">Hydrolase</keyword>
<dbReference type="NCBIfam" id="TIGR00051">
    <property type="entry name" value="YbgC/FadM family acyl-CoA thioesterase"/>
    <property type="match status" value="1"/>
</dbReference>
<dbReference type="InterPro" id="IPR006684">
    <property type="entry name" value="YbgC/YbaW"/>
</dbReference>
<dbReference type="GO" id="GO:0047617">
    <property type="term" value="F:fatty acyl-CoA hydrolase activity"/>
    <property type="evidence" value="ECO:0007669"/>
    <property type="project" value="TreeGrafter"/>
</dbReference>
<dbReference type="RefSeq" id="WP_117395023.1">
    <property type="nucleotide sequence ID" value="NZ_CP021330.1"/>
</dbReference>
<dbReference type="InterPro" id="IPR050563">
    <property type="entry name" value="4-hydroxybenzoyl-CoA_TE"/>
</dbReference>
<dbReference type="PANTHER" id="PTHR31793:SF37">
    <property type="entry name" value="ACYL-COA THIOESTER HYDROLASE YBGC"/>
    <property type="match status" value="1"/>
</dbReference>
<dbReference type="KEGG" id="mmyr:MXMO3_00823"/>
<comment type="similarity">
    <text evidence="1">Belongs to the 4-hydroxybenzoyl-CoA thioesterase family.</text>
</comment>
<dbReference type="EMBL" id="CP021330">
    <property type="protein sequence ID" value="AVX03355.1"/>
    <property type="molecule type" value="Genomic_DNA"/>
</dbReference>
<dbReference type="Gene3D" id="3.10.129.10">
    <property type="entry name" value="Hotdog Thioesterase"/>
    <property type="match status" value="1"/>
</dbReference>
<evidence type="ECO:0000313" key="4">
    <source>
        <dbReference type="Proteomes" id="UP000258927"/>
    </source>
</evidence>
<organism evidence="3 4">
    <name type="scientific">Maritalea myrionectae</name>
    <dbReference type="NCBI Taxonomy" id="454601"/>
    <lineage>
        <taxon>Bacteria</taxon>
        <taxon>Pseudomonadati</taxon>
        <taxon>Pseudomonadota</taxon>
        <taxon>Alphaproteobacteria</taxon>
        <taxon>Hyphomicrobiales</taxon>
        <taxon>Devosiaceae</taxon>
        <taxon>Maritalea</taxon>
    </lineage>
</organism>
<gene>
    <name evidence="3" type="ORF">MXMO3_00823</name>
</gene>
<dbReference type="AlphaFoldDB" id="A0A2R4MBP9"/>
<evidence type="ECO:0000256" key="2">
    <source>
        <dbReference type="ARBA" id="ARBA00022801"/>
    </source>
</evidence>
<evidence type="ECO:0000256" key="1">
    <source>
        <dbReference type="ARBA" id="ARBA00005953"/>
    </source>
</evidence>
<dbReference type="InterPro" id="IPR014166">
    <property type="entry name" value="Tol-Pal_acyl-CoA_thioesterase"/>
</dbReference>
<proteinExistence type="inferred from homology"/>
<dbReference type="FunFam" id="3.10.129.10:FF:000004">
    <property type="entry name" value="Tol-pal system-associated acyl-CoA thioesterase"/>
    <property type="match status" value="1"/>
</dbReference>
<sequence>MQFGGALQADGSHVFPVRVYYEDTDFSGNVYHAAYLKFFERARTEFLRAHDVHHQKLFDEEGIAFAVRSMQIDYDRAAHIDDILEATTSVLEMKGSRFILEQILRRGEDVITRAKVVAVTMKANGRPTRLPERLRARFGG</sequence>
<dbReference type="NCBIfam" id="TIGR02799">
    <property type="entry name" value="thio_ybgC"/>
    <property type="match status" value="1"/>
</dbReference>
<dbReference type="CDD" id="cd00586">
    <property type="entry name" value="4HBT"/>
    <property type="match status" value="1"/>
</dbReference>
<evidence type="ECO:0000313" key="3">
    <source>
        <dbReference type="EMBL" id="AVX03355.1"/>
    </source>
</evidence>
<dbReference type="STRING" id="1122213.GCA_000423365_01975"/>
<dbReference type="SUPFAM" id="SSF54637">
    <property type="entry name" value="Thioesterase/thiol ester dehydrase-isomerase"/>
    <property type="match status" value="1"/>
</dbReference>
<reference evidence="3 4" key="1">
    <citation type="submission" date="2017-05" db="EMBL/GenBank/DDBJ databases">
        <title>Genome Analysis of Maritalea myrionectae HL2708#5.</title>
        <authorList>
            <consortium name="Cotde Inc.-PKNU"/>
            <person name="Jang D."/>
            <person name="Oh H.-M."/>
        </authorList>
    </citation>
    <scope>NUCLEOTIDE SEQUENCE [LARGE SCALE GENOMIC DNA]</scope>
    <source>
        <strain evidence="3 4">HL2708#5</strain>
    </source>
</reference>
<dbReference type="InterPro" id="IPR029069">
    <property type="entry name" value="HotDog_dom_sf"/>
</dbReference>
<name>A0A2R4MBP9_9HYPH</name>